<evidence type="ECO:0000313" key="2">
    <source>
        <dbReference type="Proteomes" id="UP000245207"/>
    </source>
</evidence>
<evidence type="ECO:0000313" key="1">
    <source>
        <dbReference type="EMBL" id="PWA83760.1"/>
    </source>
</evidence>
<sequence>MGGQVVVKTTGMEGGFELQCVREEEDEGDQVGTQGLQLSASKEVAIEEVSGRPRDAVRLGPENAVMYRRYNRFRLTRVKLVVSDTRPETLAFCLFQSSTFQVHCGNRMKYMNMFDAQPRLLFFTFERSYKP</sequence>
<proteinExistence type="predicted"/>
<reference evidence="1 2" key="1">
    <citation type="journal article" date="2018" name="Mol. Plant">
        <title>The genome of Artemisia annua provides insight into the evolution of Asteraceae family and artemisinin biosynthesis.</title>
        <authorList>
            <person name="Shen Q."/>
            <person name="Zhang L."/>
            <person name="Liao Z."/>
            <person name="Wang S."/>
            <person name="Yan T."/>
            <person name="Shi P."/>
            <person name="Liu M."/>
            <person name="Fu X."/>
            <person name="Pan Q."/>
            <person name="Wang Y."/>
            <person name="Lv Z."/>
            <person name="Lu X."/>
            <person name="Zhang F."/>
            <person name="Jiang W."/>
            <person name="Ma Y."/>
            <person name="Chen M."/>
            <person name="Hao X."/>
            <person name="Li L."/>
            <person name="Tang Y."/>
            <person name="Lv G."/>
            <person name="Zhou Y."/>
            <person name="Sun X."/>
            <person name="Brodelius P.E."/>
            <person name="Rose J.K.C."/>
            <person name="Tang K."/>
        </authorList>
    </citation>
    <scope>NUCLEOTIDE SEQUENCE [LARGE SCALE GENOMIC DNA]</scope>
    <source>
        <strain evidence="2">cv. Huhao1</strain>
        <tissue evidence="1">Leaf</tissue>
    </source>
</reference>
<organism evidence="1 2">
    <name type="scientific">Artemisia annua</name>
    <name type="common">Sweet wormwood</name>
    <dbReference type="NCBI Taxonomy" id="35608"/>
    <lineage>
        <taxon>Eukaryota</taxon>
        <taxon>Viridiplantae</taxon>
        <taxon>Streptophyta</taxon>
        <taxon>Embryophyta</taxon>
        <taxon>Tracheophyta</taxon>
        <taxon>Spermatophyta</taxon>
        <taxon>Magnoliopsida</taxon>
        <taxon>eudicotyledons</taxon>
        <taxon>Gunneridae</taxon>
        <taxon>Pentapetalae</taxon>
        <taxon>asterids</taxon>
        <taxon>campanulids</taxon>
        <taxon>Asterales</taxon>
        <taxon>Asteraceae</taxon>
        <taxon>Asteroideae</taxon>
        <taxon>Anthemideae</taxon>
        <taxon>Artemisiinae</taxon>
        <taxon>Artemisia</taxon>
    </lineage>
</organism>
<dbReference type="Proteomes" id="UP000245207">
    <property type="component" value="Unassembled WGS sequence"/>
</dbReference>
<protein>
    <submittedName>
        <fullName evidence="1">Uncharacterized protein</fullName>
    </submittedName>
</protein>
<name>A0A2U1PDF9_ARTAN</name>
<dbReference type="AlphaFoldDB" id="A0A2U1PDF9"/>
<comment type="caution">
    <text evidence="1">The sequence shown here is derived from an EMBL/GenBank/DDBJ whole genome shotgun (WGS) entry which is preliminary data.</text>
</comment>
<keyword evidence="2" id="KW-1185">Reference proteome</keyword>
<dbReference type="STRING" id="35608.A0A2U1PDF9"/>
<accession>A0A2U1PDF9</accession>
<gene>
    <name evidence="1" type="ORF">CTI12_AA164820</name>
</gene>
<dbReference type="EMBL" id="PKPP01001309">
    <property type="protein sequence ID" value="PWA83760.1"/>
    <property type="molecule type" value="Genomic_DNA"/>
</dbReference>